<dbReference type="OrthoDB" id="27483at2759"/>
<dbReference type="Pfam" id="PF13640">
    <property type="entry name" value="2OG-FeII_Oxy_3"/>
    <property type="match status" value="1"/>
</dbReference>
<feature type="domain" description="Fe2OG dioxygenase" evidence="2">
    <location>
        <begin position="86"/>
        <end position="186"/>
    </location>
</feature>
<keyword evidence="1" id="KW-0560">Oxidoreductase</keyword>
<keyword evidence="1" id="KW-0408">Iron</keyword>
<accession>A0A5C3Q255</accession>
<dbReference type="GO" id="GO:0016491">
    <property type="term" value="F:oxidoreductase activity"/>
    <property type="evidence" value="ECO:0007669"/>
    <property type="project" value="UniProtKB-KW"/>
</dbReference>
<dbReference type="AlphaFoldDB" id="A0A5C3Q255"/>
<dbReference type="STRING" id="1884261.A0A5C3Q255"/>
<dbReference type="InterPro" id="IPR044862">
    <property type="entry name" value="Pro_4_hyd_alph_FE2OG_OXY"/>
</dbReference>
<dbReference type="PANTHER" id="PTHR33099">
    <property type="entry name" value="FE2OG DIOXYGENASE DOMAIN-CONTAINING PROTEIN"/>
    <property type="match status" value="1"/>
</dbReference>
<dbReference type="InterPro" id="IPR005123">
    <property type="entry name" value="Oxoglu/Fe-dep_dioxygenase_dom"/>
</dbReference>
<comment type="similarity">
    <text evidence="1">Belongs to the iron/ascorbate-dependent oxidoreductase family.</text>
</comment>
<organism evidence="3 4">
    <name type="scientific">Pterulicium gracile</name>
    <dbReference type="NCBI Taxonomy" id="1884261"/>
    <lineage>
        <taxon>Eukaryota</taxon>
        <taxon>Fungi</taxon>
        <taxon>Dikarya</taxon>
        <taxon>Basidiomycota</taxon>
        <taxon>Agaricomycotina</taxon>
        <taxon>Agaricomycetes</taxon>
        <taxon>Agaricomycetidae</taxon>
        <taxon>Agaricales</taxon>
        <taxon>Pleurotineae</taxon>
        <taxon>Pterulaceae</taxon>
        <taxon>Pterulicium</taxon>
    </lineage>
</organism>
<keyword evidence="1" id="KW-0479">Metal-binding</keyword>
<name>A0A5C3Q255_9AGAR</name>
<keyword evidence="4" id="KW-1185">Reference proteome</keyword>
<evidence type="ECO:0000313" key="4">
    <source>
        <dbReference type="Proteomes" id="UP000305067"/>
    </source>
</evidence>
<evidence type="ECO:0000259" key="2">
    <source>
        <dbReference type="PROSITE" id="PS51471"/>
    </source>
</evidence>
<dbReference type="PANTHER" id="PTHR33099:SF7">
    <property type="entry name" value="MYND-TYPE DOMAIN-CONTAINING PROTEIN"/>
    <property type="match status" value="1"/>
</dbReference>
<dbReference type="Gene3D" id="2.60.120.620">
    <property type="entry name" value="q2cbj1_9rhob like domain"/>
    <property type="match status" value="1"/>
</dbReference>
<evidence type="ECO:0000313" key="3">
    <source>
        <dbReference type="EMBL" id="TFK96062.1"/>
    </source>
</evidence>
<dbReference type="GO" id="GO:0046872">
    <property type="term" value="F:metal ion binding"/>
    <property type="evidence" value="ECO:0007669"/>
    <property type="project" value="UniProtKB-KW"/>
</dbReference>
<reference evidence="3 4" key="1">
    <citation type="journal article" date="2019" name="Nat. Ecol. Evol.">
        <title>Megaphylogeny resolves global patterns of mushroom evolution.</title>
        <authorList>
            <person name="Varga T."/>
            <person name="Krizsan K."/>
            <person name="Foldi C."/>
            <person name="Dima B."/>
            <person name="Sanchez-Garcia M."/>
            <person name="Sanchez-Ramirez S."/>
            <person name="Szollosi G.J."/>
            <person name="Szarkandi J.G."/>
            <person name="Papp V."/>
            <person name="Albert L."/>
            <person name="Andreopoulos W."/>
            <person name="Angelini C."/>
            <person name="Antonin V."/>
            <person name="Barry K.W."/>
            <person name="Bougher N.L."/>
            <person name="Buchanan P."/>
            <person name="Buyck B."/>
            <person name="Bense V."/>
            <person name="Catcheside P."/>
            <person name="Chovatia M."/>
            <person name="Cooper J."/>
            <person name="Damon W."/>
            <person name="Desjardin D."/>
            <person name="Finy P."/>
            <person name="Geml J."/>
            <person name="Haridas S."/>
            <person name="Hughes K."/>
            <person name="Justo A."/>
            <person name="Karasinski D."/>
            <person name="Kautmanova I."/>
            <person name="Kiss B."/>
            <person name="Kocsube S."/>
            <person name="Kotiranta H."/>
            <person name="LaButti K.M."/>
            <person name="Lechner B.E."/>
            <person name="Liimatainen K."/>
            <person name="Lipzen A."/>
            <person name="Lukacs Z."/>
            <person name="Mihaltcheva S."/>
            <person name="Morgado L.N."/>
            <person name="Niskanen T."/>
            <person name="Noordeloos M.E."/>
            <person name="Ohm R.A."/>
            <person name="Ortiz-Santana B."/>
            <person name="Ovrebo C."/>
            <person name="Racz N."/>
            <person name="Riley R."/>
            <person name="Savchenko A."/>
            <person name="Shiryaev A."/>
            <person name="Soop K."/>
            <person name="Spirin V."/>
            <person name="Szebenyi C."/>
            <person name="Tomsovsky M."/>
            <person name="Tulloss R.E."/>
            <person name="Uehling J."/>
            <person name="Grigoriev I.V."/>
            <person name="Vagvolgyi C."/>
            <person name="Papp T."/>
            <person name="Martin F.M."/>
            <person name="Miettinen O."/>
            <person name="Hibbett D.S."/>
            <person name="Nagy L.G."/>
        </authorList>
    </citation>
    <scope>NUCLEOTIDE SEQUENCE [LARGE SCALE GENOMIC DNA]</scope>
    <source>
        <strain evidence="3 4">CBS 309.79</strain>
    </source>
</reference>
<dbReference type="PROSITE" id="PS51471">
    <property type="entry name" value="FE2OG_OXY"/>
    <property type="match status" value="1"/>
</dbReference>
<evidence type="ECO:0000256" key="1">
    <source>
        <dbReference type="RuleBase" id="RU003682"/>
    </source>
</evidence>
<dbReference type="EMBL" id="ML178867">
    <property type="protein sequence ID" value="TFK96062.1"/>
    <property type="molecule type" value="Genomic_DNA"/>
</dbReference>
<gene>
    <name evidence="3" type="ORF">BDV98DRAFT_516452</name>
</gene>
<dbReference type="Proteomes" id="UP000305067">
    <property type="component" value="Unassembled WGS sequence"/>
</dbReference>
<sequence length="265" mass="29351">MEQKPHSLRKLDLSKPVSDKAIAEFKAACDPATFGRNDQDVLNESYREAGKMDVGRFSSNLQHPELSAILWQVLDILADGENAALEMELCKPNTYGVGGFFKAHQDTPRSEDLLGSLVIVLPTPHTGGELLLRHNEESWKVDFGSLTSDAAGNPKIGFVAFYSDVEHEVLPVTSGCRITLTYNLKWSSSPSARLPVDSIHHRALRHQATDHPQLTLGFARNPEYLPFGGVLGYHLNHQYPFSNTAALQGHIQDFIPRLKGSDRVL</sequence>
<proteinExistence type="inferred from homology"/>
<protein>
    <recommendedName>
        <fullName evidence="2">Fe2OG dioxygenase domain-containing protein</fullName>
    </recommendedName>
</protein>